<evidence type="ECO:0000313" key="2">
    <source>
        <dbReference type="Proteomes" id="UP000257109"/>
    </source>
</evidence>
<sequence length="144" mass="17062">MYNPRHDRNELEISHRLMRCLDYSIKVGATFTLLVHYIYEIQYYQELSLNIEKQDRDGISSSFQWENYDLWAVKMEAYLVVLDLWEAIEKDYEVLLLPDNPTMTQIKNHKEKKTRKVKAKSCLFAGVSTTMFTRIMTLKSAKAI</sequence>
<dbReference type="Proteomes" id="UP000257109">
    <property type="component" value="Unassembled WGS sequence"/>
</dbReference>
<reference evidence="1" key="1">
    <citation type="submission" date="2018-05" db="EMBL/GenBank/DDBJ databases">
        <title>Draft genome of Mucuna pruriens seed.</title>
        <authorList>
            <person name="Nnadi N.E."/>
            <person name="Vos R."/>
            <person name="Hasami M.H."/>
            <person name="Devisetty U.K."/>
            <person name="Aguiy J.C."/>
        </authorList>
    </citation>
    <scope>NUCLEOTIDE SEQUENCE [LARGE SCALE GENOMIC DNA]</scope>
    <source>
        <strain evidence="1">JCA_2017</strain>
    </source>
</reference>
<dbReference type="STRING" id="157652.A0A371FJC0"/>
<evidence type="ECO:0000313" key="1">
    <source>
        <dbReference type="EMBL" id="RDX78386.1"/>
    </source>
</evidence>
<dbReference type="EMBL" id="QJKJ01008883">
    <property type="protein sequence ID" value="RDX78386.1"/>
    <property type="molecule type" value="Genomic_DNA"/>
</dbReference>
<dbReference type="AlphaFoldDB" id="A0A371FJC0"/>
<dbReference type="PANTHER" id="PTHR35317">
    <property type="entry name" value="OS04G0629600 PROTEIN"/>
    <property type="match status" value="1"/>
</dbReference>
<comment type="caution">
    <text evidence="1">The sequence shown here is derived from an EMBL/GenBank/DDBJ whole genome shotgun (WGS) entry which is preliminary data.</text>
</comment>
<dbReference type="PANTHER" id="PTHR35317:SF11">
    <property type="entry name" value="CCHC-TYPE DOMAIN-CONTAINING PROTEIN"/>
    <property type="match status" value="1"/>
</dbReference>
<dbReference type="Pfam" id="PF14223">
    <property type="entry name" value="Retrotran_gag_2"/>
    <property type="match status" value="1"/>
</dbReference>
<feature type="non-terminal residue" evidence="1">
    <location>
        <position position="1"/>
    </location>
</feature>
<keyword evidence="2" id="KW-1185">Reference proteome</keyword>
<gene>
    <name evidence="1" type="ORF">CR513_41345</name>
</gene>
<protein>
    <submittedName>
        <fullName evidence="1">Uncharacterized protein</fullName>
    </submittedName>
</protein>
<proteinExistence type="predicted"/>
<dbReference type="OrthoDB" id="1931687at2759"/>
<organism evidence="1 2">
    <name type="scientific">Mucuna pruriens</name>
    <name type="common">Velvet bean</name>
    <name type="synonym">Dolichos pruriens</name>
    <dbReference type="NCBI Taxonomy" id="157652"/>
    <lineage>
        <taxon>Eukaryota</taxon>
        <taxon>Viridiplantae</taxon>
        <taxon>Streptophyta</taxon>
        <taxon>Embryophyta</taxon>
        <taxon>Tracheophyta</taxon>
        <taxon>Spermatophyta</taxon>
        <taxon>Magnoliopsida</taxon>
        <taxon>eudicotyledons</taxon>
        <taxon>Gunneridae</taxon>
        <taxon>Pentapetalae</taxon>
        <taxon>rosids</taxon>
        <taxon>fabids</taxon>
        <taxon>Fabales</taxon>
        <taxon>Fabaceae</taxon>
        <taxon>Papilionoideae</taxon>
        <taxon>50 kb inversion clade</taxon>
        <taxon>NPAAA clade</taxon>
        <taxon>indigoferoid/millettioid clade</taxon>
        <taxon>Phaseoleae</taxon>
        <taxon>Mucuna</taxon>
    </lineage>
</organism>
<name>A0A371FJC0_MUCPR</name>
<accession>A0A371FJC0</accession>